<reference evidence="1" key="2">
    <citation type="submission" date="2020-09" db="EMBL/GenBank/DDBJ databases">
        <authorList>
            <person name="Sun Q."/>
            <person name="Ohkuma M."/>
        </authorList>
    </citation>
    <scope>NUCLEOTIDE SEQUENCE</scope>
    <source>
        <strain evidence="1">JCM 4490</strain>
    </source>
</reference>
<gene>
    <name evidence="1" type="ORF">GCM10010503_37410</name>
</gene>
<evidence type="ECO:0000313" key="1">
    <source>
        <dbReference type="EMBL" id="GGW56715.1"/>
    </source>
</evidence>
<dbReference type="EMBL" id="BMUE01000007">
    <property type="protein sequence ID" value="GGW56715.1"/>
    <property type="molecule type" value="Genomic_DNA"/>
</dbReference>
<proteinExistence type="predicted"/>
<dbReference type="RefSeq" id="WP_190016458.1">
    <property type="nucleotide sequence ID" value="NZ_BMUE01000007.1"/>
</dbReference>
<sequence length="80" mass="8987">MLRSAFQQELAALFGIAARQPEAGQDDLRTGDRIQRHAGELARAGERFHPIGKVLLCIPPAHAFLRSRWEAHTTCRQKIV</sequence>
<dbReference type="Proteomes" id="UP000620224">
    <property type="component" value="Unassembled WGS sequence"/>
</dbReference>
<keyword evidence="2" id="KW-1185">Reference proteome</keyword>
<dbReference type="AlphaFoldDB" id="A0A918MTA9"/>
<evidence type="ECO:0000313" key="2">
    <source>
        <dbReference type="Proteomes" id="UP000620224"/>
    </source>
</evidence>
<name>A0A918MTA9_9ACTN</name>
<organism evidence="1 2">
    <name type="scientific">Streptomyces lucensis JCM 4490</name>
    <dbReference type="NCBI Taxonomy" id="1306176"/>
    <lineage>
        <taxon>Bacteria</taxon>
        <taxon>Bacillati</taxon>
        <taxon>Actinomycetota</taxon>
        <taxon>Actinomycetes</taxon>
        <taxon>Kitasatosporales</taxon>
        <taxon>Streptomycetaceae</taxon>
        <taxon>Streptomyces</taxon>
    </lineage>
</organism>
<comment type="caution">
    <text evidence="1">The sequence shown here is derived from an EMBL/GenBank/DDBJ whole genome shotgun (WGS) entry which is preliminary data.</text>
</comment>
<accession>A0A918MTA9</accession>
<protein>
    <submittedName>
        <fullName evidence="1">Uncharacterized protein</fullName>
    </submittedName>
</protein>
<reference evidence="1" key="1">
    <citation type="journal article" date="2014" name="Int. J. Syst. Evol. Microbiol.">
        <title>Complete genome sequence of Corynebacterium casei LMG S-19264T (=DSM 44701T), isolated from a smear-ripened cheese.</title>
        <authorList>
            <consortium name="US DOE Joint Genome Institute (JGI-PGF)"/>
            <person name="Walter F."/>
            <person name="Albersmeier A."/>
            <person name="Kalinowski J."/>
            <person name="Ruckert C."/>
        </authorList>
    </citation>
    <scope>NUCLEOTIDE SEQUENCE</scope>
    <source>
        <strain evidence="1">JCM 4490</strain>
    </source>
</reference>